<dbReference type="SUPFAM" id="SSF53335">
    <property type="entry name" value="S-adenosyl-L-methionine-dependent methyltransferases"/>
    <property type="match status" value="1"/>
</dbReference>
<dbReference type="FunFam" id="3.40.50.150:FF:000073">
    <property type="entry name" value="THUMP domain containing 3"/>
    <property type="match status" value="1"/>
</dbReference>
<evidence type="ECO:0000256" key="3">
    <source>
        <dbReference type="SAM" id="MobiDB-lite"/>
    </source>
</evidence>
<dbReference type="SMART" id="SM00981">
    <property type="entry name" value="THUMP"/>
    <property type="match status" value="1"/>
</dbReference>
<dbReference type="Proteomes" id="UP001044222">
    <property type="component" value="Chromosome 18"/>
</dbReference>
<accession>A0A9D3LIX9</accession>
<dbReference type="GO" id="GO:0043527">
    <property type="term" value="C:tRNA methyltransferase complex"/>
    <property type="evidence" value="ECO:0007669"/>
    <property type="project" value="UniProtKB-ARBA"/>
</dbReference>
<dbReference type="GO" id="GO:0003723">
    <property type="term" value="F:RNA binding"/>
    <property type="evidence" value="ECO:0007669"/>
    <property type="project" value="InterPro"/>
</dbReference>
<dbReference type="PANTHER" id="PTHR14911">
    <property type="entry name" value="THUMP DOMAIN-CONTAINING"/>
    <property type="match status" value="1"/>
</dbReference>
<sequence>MKDSSCFKRPLQYYCTAGKGLEEFLVAEVRCKLAAIDVDHVTGKVFFSTSEDIEKVRGLKSAERLFLLLRRAPPLAQTGSAGRVEDVVRDQIIGQHRVWTEALSLWHQLRKGLEEAGPDPTGPGGAGRGSWSRERRVEKGLSVGAWGRGRGAGEPQPAPVCFRVCCRCTGSFARTFSSQELGRIVGVAISRQLGWSVNLREPDLEVNVHLSDDHCVIGLPLLRSPLASRSYIRTTGLRSTVAWAMASLAEIKPGSCVLDPMCGVGTILLEAAKECPNSSFLGMDIEESQLQKARDNVQFAELSGRVEVIKSSVKAIPVPSESVDAVVCDIPFGRKFGSKSDMAASLPAIVAEMERVLCVGGSLVLLLSPALAADLKRSCRPSLPHRRTSQESRPSDPQHRPGGPPPSPSTDLGSRPSPSTDLGVPPCTPSTDLGVRPPSSSHP</sequence>
<dbReference type="InterPro" id="IPR000241">
    <property type="entry name" value="RlmKL-like_Mtase"/>
</dbReference>
<organism evidence="5 6">
    <name type="scientific">Anguilla anguilla</name>
    <name type="common">European freshwater eel</name>
    <name type="synonym">Muraena anguilla</name>
    <dbReference type="NCBI Taxonomy" id="7936"/>
    <lineage>
        <taxon>Eukaryota</taxon>
        <taxon>Metazoa</taxon>
        <taxon>Chordata</taxon>
        <taxon>Craniata</taxon>
        <taxon>Vertebrata</taxon>
        <taxon>Euteleostomi</taxon>
        <taxon>Actinopterygii</taxon>
        <taxon>Neopterygii</taxon>
        <taxon>Teleostei</taxon>
        <taxon>Anguilliformes</taxon>
        <taxon>Anguillidae</taxon>
        <taxon>Anguilla</taxon>
    </lineage>
</organism>
<dbReference type="PANTHER" id="PTHR14911:SF1">
    <property type="entry name" value="THUMP DOMAIN-CONTAINING PROTEIN 2"/>
    <property type="match status" value="1"/>
</dbReference>
<dbReference type="SUPFAM" id="SSF143437">
    <property type="entry name" value="THUMP domain-like"/>
    <property type="match status" value="1"/>
</dbReference>
<proteinExistence type="inferred from homology"/>
<reference evidence="5" key="1">
    <citation type="submission" date="2021-01" db="EMBL/GenBank/DDBJ databases">
        <title>A chromosome-scale assembly of European eel, Anguilla anguilla.</title>
        <authorList>
            <person name="Henkel C."/>
            <person name="Jong-Raadsen S.A."/>
            <person name="Dufour S."/>
            <person name="Weltzien F.-A."/>
            <person name="Palstra A.P."/>
            <person name="Pelster B."/>
            <person name="Spaink H.P."/>
            <person name="Van Den Thillart G.E."/>
            <person name="Jansen H."/>
            <person name="Zahm M."/>
            <person name="Klopp C."/>
            <person name="Cedric C."/>
            <person name="Louis A."/>
            <person name="Berthelot C."/>
            <person name="Parey E."/>
            <person name="Roest Crollius H."/>
            <person name="Montfort J."/>
            <person name="Robinson-Rechavi M."/>
            <person name="Bucao C."/>
            <person name="Bouchez O."/>
            <person name="Gislard M."/>
            <person name="Lluch J."/>
            <person name="Milhes M."/>
            <person name="Lampietro C."/>
            <person name="Lopez Roques C."/>
            <person name="Donnadieu C."/>
            <person name="Braasch I."/>
            <person name="Desvignes T."/>
            <person name="Postlethwait J."/>
            <person name="Bobe J."/>
            <person name="Guiguen Y."/>
            <person name="Dirks R."/>
        </authorList>
    </citation>
    <scope>NUCLEOTIDE SEQUENCE</scope>
    <source>
        <strain evidence="5">Tag_6206</strain>
        <tissue evidence="5">Liver</tissue>
    </source>
</reference>
<feature type="domain" description="THUMP" evidence="4">
    <location>
        <begin position="130"/>
        <end position="221"/>
    </location>
</feature>
<dbReference type="AlphaFoldDB" id="A0A9D3LIX9"/>
<dbReference type="Pfam" id="PF02926">
    <property type="entry name" value="THUMP"/>
    <property type="match status" value="1"/>
</dbReference>
<evidence type="ECO:0000256" key="1">
    <source>
        <dbReference type="ARBA" id="ARBA00008361"/>
    </source>
</evidence>
<comment type="similarity">
    <text evidence="1">Belongs to the methyltransferase superfamily.</text>
</comment>
<dbReference type="Gene3D" id="3.40.50.150">
    <property type="entry name" value="Vaccinia Virus protein VP39"/>
    <property type="match status" value="1"/>
</dbReference>
<feature type="compositionally biased region" description="Basic and acidic residues" evidence="3">
    <location>
        <begin position="388"/>
        <end position="399"/>
    </location>
</feature>
<dbReference type="GO" id="GO:0030488">
    <property type="term" value="P:tRNA methylation"/>
    <property type="evidence" value="ECO:0007669"/>
    <property type="project" value="TreeGrafter"/>
</dbReference>
<keyword evidence="2" id="KW-0489">Methyltransferase</keyword>
<dbReference type="InterPro" id="IPR004114">
    <property type="entry name" value="THUMP_dom"/>
</dbReference>
<protein>
    <recommendedName>
        <fullName evidence="4">THUMP domain-containing protein</fullName>
    </recommendedName>
</protein>
<gene>
    <name evidence="5" type="ORF">ANANG_G00306940</name>
</gene>
<dbReference type="Gene3D" id="3.30.2130.30">
    <property type="match status" value="1"/>
</dbReference>
<comment type="caution">
    <text evidence="5">The sequence shown here is derived from an EMBL/GenBank/DDBJ whole genome shotgun (WGS) entry which is preliminary data.</text>
</comment>
<evidence type="ECO:0000256" key="2">
    <source>
        <dbReference type="ARBA" id="ARBA00022603"/>
    </source>
</evidence>
<name>A0A9D3LIX9_ANGAN</name>
<feature type="compositionally biased region" description="Polar residues" evidence="3">
    <location>
        <begin position="410"/>
        <end position="420"/>
    </location>
</feature>
<dbReference type="InterPro" id="IPR029063">
    <property type="entry name" value="SAM-dependent_MTases_sf"/>
</dbReference>
<keyword evidence="6" id="KW-1185">Reference proteome</keyword>
<dbReference type="CDD" id="cd11715">
    <property type="entry name" value="THUMP_AdoMetMT"/>
    <property type="match status" value="1"/>
</dbReference>
<evidence type="ECO:0000259" key="4">
    <source>
        <dbReference type="SMART" id="SM00981"/>
    </source>
</evidence>
<dbReference type="GO" id="GO:0016423">
    <property type="term" value="F:tRNA (guanine) methyltransferase activity"/>
    <property type="evidence" value="ECO:0007669"/>
    <property type="project" value="TreeGrafter"/>
</dbReference>
<evidence type="ECO:0000313" key="6">
    <source>
        <dbReference type="Proteomes" id="UP001044222"/>
    </source>
</evidence>
<dbReference type="CDD" id="cd02440">
    <property type="entry name" value="AdoMet_MTases"/>
    <property type="match status" value="1"/>
</dbReference>
<feature type="region of interest" description="Disordered" evidence="3">
    <location>
        <begin position="114"/>
        <end position="133"/>
    </location>
</feature>
<feature type="region of interest" description="Disordered" evidence="3">
    <location>
        <begin position="381"/>
        <end position="443"/>
    </location>
</feature>
<dbReference type="Pfam" id="PF01170">
    <property type="entry name" value="UPF0020"/>
    <property type="match status" value="1"/>
</dbReference>
<keyword evidence="2" id="KW-0808">Transferase</keyword>
<dbReference type="EMBL" id="JAFIRN010000018">
    <property type="protein sequence ID" value="KAG5831737.1"/>
    <property type="molecule type" value="Genomic_DNA"/>
</dbReference>
<evidence type="ECO:0000313" key="5">
    <source>
        <dbReference type="EMBL" id="KAG5831737.1"/>
    </source>
</evidence>